<dbReference type="HAMAP" id="MF_01008">
    <property type="entry name" value="MraZ"/>
    <property type="match status" value="1"/>
</dbReference>
<dbReference type="CDD" id="cd16320">
    <property type="entry name" value="MraZ_N"/>
    <property type="match status" value="1"/>
</dbReference>
<feature type="domain" description="SpoVT-AbrB" evidence="8">
    <location>
        <begin position="5"/>
        <end position="51"/>
    </location>
</feature>
<reference evidence="10" key="1">
    <citation type="journal article" date="2023" name="Arch. Microbiol.">
        <title>Desulfoferula mesophilus gen. nov. sp. nov., a mesophilic sulfate-reducing bacterium isolated from a brackish lake sediment.</title>
        <authorList>
            <person name="Watanabe T."/>
            <person name="Yabe T."/>
            <person name="Tsuji J.M."/>
            <person name="Fukui M."/>
        </authorList>
    </citation>
    <scope>NUCLEOTIDE SEQUENCE [LARGE SCALE GENOMIC DNA]</scope>
    <source>
        <strain evidence="10">12FAK</strain>
    </source>
</reference>
<dbReference type="PANTHER" id="PTHR34701">
    <property type="entry name" value="TRANSCRIPTIONAL REGULATOR MRAZ"/>
    <property type="match status" value="1"/>
</dbReference>
<dbReference type="AlphaFoldDB" id="A0AAU9EGU0"/>
<protein>
    <recommendedName>
        <fullName evidence="1 7">Transcriptional regulator MraZ</fullName>
    </recommendedName>
</protein>
<keyword evidence="3" id="KW-0677">Repeat</keyword>
<dbReference type="GO" id="GO:0005737">
    <property type="term" value="C:cytoplasm"/>
    <property type="evidence" value="ECO:0007669"/>
    <property type="project" value="UniProtKB-UniRule"/>
</dbReference>
<evidence type="ECO:0000313" key="9">
    <source>
        <dbReference type="EMBL" id="BEQ16366.1"/>
    </source>
</evidence>
<dbReference type="PROSITE" id="PS51740">
    <property type="entry name" value="SPOVT_ABRB"/>
    <property type="match status" value="2"/>
</dbReference>
<dbReference type="KEGG" id="dmp:FAK_34320"/>
<dbReference type="PANTHER" id="PTHR34701:SF1">
    <property type="entry name" value="TRANSCRIPTIONAL REGULATOR MRAZ"/>
    <property type="match status" value="1"/>
</dbReference>
<proteinExistence type="inferred from homology"/>
<dbReference type="RefSeq" id="WP_338602091.1">
    <property type="nucleotide sequence ID" value="NZ_AP028679.1"/>
</dbReference>
<dbReference type="InterPro" id="IPR035644">
    <property type="entry name" value="MraZ_C"/>
</dbReference>
<comment type="similarity">
    <text evidence="7">Belongs to the MraZ family.</text>
</comment>
<accession>A0AAU9EGU0</accession>
<organism evidence="9 10">
    <name type="scientific">Desulfoferula mesophila</name>
    <dbReference type="NCBI Taxonomy" id="3058419"/>
    <lineage>
        <taxon>Bacteria</taxon>
        <taxon>Pseudomonadati</taxon>
        <taxon>Thermodesulfobacteriota</taxon>
        <taxon>Desulfarculia</taxon>
        <taxon>Desulfarculales</taxon>
        <taxon>Desulfarculaceae</taxon>
        <taxon>Desulfoferula</taxon>
    </lineage>
</organism>
<dbReference type="Gene3D" id="3.40.1550.20">
    <property type="entry name" value="Transcriptional regulator MraZ domain"/>
    <property type="match status" value="1"/>
</dbReference>
<dbReference type="InterPro" id="IPR037914">
    <property type="entry name" value="SpoVT-AbrB_sf"/>
</dbReference>
<keyword evidence="10" id="KW-1185">Reference proteome</keyword>
<comment type="subunit">
    <text evidence="7">Forms oligomers.</text>
</comment>
<dbReference type="InterPro" id="IPR007159">
    <property type="entry name" value="SpoVT-AbrB_dom"/>
</dbReference>
<comment type="subcellular location">
    <subcellularLocation>
        <location evidence="7">Cytoplasm</location>
        <location evidence="7">Nucleoid</location>
    </subcellularLocation>
</comment>
<dbReference type="GO" id="GO:0003700">
    <property type="term" value="F:DNA-binding transcription factor activity"/>
    <property type="evidence" value="ECO:0007669"/>
    <property type="project" value="UniProtKB-UniRule"/>
</dbReference>
<dbReference type="GO" id="GO:0000976">
    <property type="term" value="F:transcription cis-regulatory region binding"/>
    <property type="evidence" value="ECO:0007669"/>
    <property type="project" value="TreeGrafter"/>
</dbReference>
<evidence type="ECO:0000256" key="4">
    <source>
        <dbReference type="ARBA" id="ARBA00023015"/>
    </source>
</evidence>
<dbReference type="InterPro" id="IPR035642">
    <property type="entry name" value="MraZ_N"/>
</dbReference>
<keyword evidence="6 7" id="KW-0804">Transcription</keyword>
<evidence type="ECO:0000256" key="6">
    <source>
        <dbReference type="ARBA" id="ARBA00023163"/>
    </source>
</evidence>
<evidence type="ECO:0000259" key="8">
    <source>
        <dbReference type="PROSITE" id="PS51740"/>
    </source>
</evidence>
<dbReference type="InterPro" id="IPR020603">
    <property type="entry name" value="MraZ_dom"/>
</dbReference>
<gene>
    <name evidence="7 9" type="primary">mraZ</name>
    <name evidence="9" type="ORF">FAK_34320</name>
</gene>
<dbReference type="GO" id="GO:2000143">
    <property type="term" value="P:negative regulation of DNA-templated transcription initiation"/>
    <property type="evidence" value="ECO:0007669"/>
    <property type="project" value="TreeGrafter"/>
</dbReference>
<dbReference type="SUPFAM" id="SSF89447">
    <property type="entry name" value="AbrB/MazE/MraZ-like"/>
    <property type="match status" value="1"/>
</dbReference>
<sequence>MFTGWSAHNIDAKGRVAVPARFREVLNEKHGEERVVITTSDRCLVAYPYGEWRAIADKIGRQSQVDPRVLAFRRYFISGATESTLDKQGRVLIPPALRELADLDGQILLVGMQSNFELWNKDRWYEERSRIQENFGDLSSFMAELGI</sequence>
<dbReference type="GO" id="GO:0009295">
    <property type="term" value="C:nucleoid"/>
    <property type="evidence" value="ECO:0007669"/>
    <property type="project" value="UniProtKB-SubCell"/>
</dbReference>
<dbReference type="Proteomes" id="UP001366166">
    <property type="component" value="Chromosome"/>
</dbReference>
<evidence type="ECO:0000256" key="7">
    <source>
        <dbReference type="HAMAP-Rule" id="MF_01008"/>
    </source>
</evidence>
<evidence type="ECO:0000313" key="10">
    <source>
        <dbReference type="Proteomes" id="UP001366166"/>
    </source>
</evidence>
<evidence type="ECO:0000256" key="2">
    <source>
        <dbReference type="ARBA" id="ARBA00022490"/>
    </source>
</evidence>
<dbReference type="NCBIfam" id="TIGR00242">
    <property type="entry name" value="division/cell wall cluster transcriptional repressor MraZ"/>
    <property type="match status" value="1"/>
</dbReference>
<keyword evidence="5 7" id="KW-0238">DNA-binding</keyword>
<dbReference type="CDD" id="cd16321">
    <property type="entry name" value="MraZ_C"/>
    <property type="match status" value="1"/>
</dbReference>
<dbReference type="InterPro" id="IPR003444">
    <property type="entry name" value="MraZ"/>
</dbReference>
<evidence type="ECO:0000256" key="3">
    <source>
        <dbReference type="ARBA" id="ARBA00022737"/>
    </source>
</evidence>
<evidence type="ECO:0000256" key="1">
    <source>
        <dbReference type="ARBA" id="ARBA00013860"/>
    </source>
</evidence>
<dbReference type="InterPro" id="IPR038619">
    <property type="entry name" value="MraZ_sf"/>
</dbReference>
<keyword evidence="4 7" id="KW-0805">Transcription regulation</keyword>
<dbReference type="Pfam" id="PF02381">
    <property type="entry name" value="MraZ"/>
    <property type="match status" value="2"/>
</dbReference>
<keyword evidence="2 7" id="KW-0963">Cytoplasm</keyword>
<name>A0AAU9EGU0_9BACT</name>
<dbReference type="EMBL" id="AP028679">
    <property type="protein sequence ID" value="BEQ16366.1"/>
    <property type="molecule type" value="Genomic_DNA"/>
</dbReference>
<evidence type="ECO:0000256" key="5">
    <source>
        <dbReference type="ARBA" id="ARBA00023125"/>
    </source>
</evidence>
<feature type="domain" description="SpoVT-AbrB" evidence="8">
    <location>
        <begin position="80"/>
        <end position="123"/>
    </location>
</feature>